<gene>
    <name evidence="1" type="ORF">OG913_11190</name>
</gene>
<evidence type="ECO:0000313" key="2">
    <source>
        <dbReference type="Proteomes" id="UP001432011"/>
    </source>
</evidence>
<reference evidence="1" key="1">
    <citation type="submission" date="2022-10" db="EMBL/GenBank/DDBJ databases">
        <title>The complete genomes of actinobacterial strains from the NBC collection.</title>
        <authorList>
            <person name="Joergensen T.S."/>
            <person name="Alvarez Arevalo M."/>
            <person name="Sterndorff E.B."/>
            <person name="Faurdal D."/>
            <person name="Vuksanovic O."/>
            <person name="Mourched A.-S."/>
            <person name="Charusanti P."/>
            <person name="Shaw S."/>
            <person name="Blin K."/>
            <person name="Weber T."/>
        </authorList>
    </citation>
    <scope>NUCLEOTIDE SEQUENCE</scope>
    <source>
        <strain evidence="1">NBC_00254</strain>
    </source>
</reference>
<evidence type="ECO:0000313" key="1">
    <source>
        <dbReference type="EMBL" id="WUP77549.1"/>
    </source>
</evidence>
<accession>A0ABZ1SX06</accession>
<dbReference type="Proteomes" id="UP001432011">
    <property type="component" value="Chromosome"/>
</dbReference>
<protein>
    <recommendedName>
        <fullName evidence="3">Sensor histidine kinase</fullName>
    </recommendedName>
</protein>
<dbReference type="EMBL" id="CP108085">
    <property type="protein sequence ID" value="WUP77549.1"/>
    <property type="molecule type" value="Genomic_DNA"/>
</dbReference>
<keyword evidence="2" id="KW-1185">Reference proteome</keyword>
<sequence length="53" mass="5492">MTGAGDMAVLFALAAVTVAGLAVLAWPAVRVLAAARDLQTEVRRARGRLGMPE</sequence>
<evidence type="ECO:0008006" key="3">
    <source>
        <dbReference type="Google" id="ProtNLM"/>
    </source>
</evidence>
<proteinExistence type="predicted"/>
<dbReference type="RefSeq" id="WP_168065872.1">
    <property type="nucleotide sequence ID" value="NZ_CP108085.1"/>
</dbReference>
<name>A0ABZ1SX06_9ACTN</name>
<organism evidence="1 2">
    <name type="scientific">Microbispora hainanensis</name>
    <dbReference type="NCBI Taxonomy" id="568844"/>
    <lineage>
        <taxon>Bacteria</taxon>
        <taxon>Bacillati</taxon>
        <taxon>Actinomycetota</taxon>
        <taxon>Actinomycetes</taxon>
        <taxon>Streptosporangiales</taxon>
        <taxon>Streptosporangiaceae</taxon>
        <taxon>Microbispora</taxon>
    </lineage>
</organism>